<reference evidence="7 8" key="1">
    <citation type="submission" date="2015-07" db="EMBL/GenBank/DDBJ databases">
        <title>Whole genome sequence of Ardenticatena maritima DSM 23922.</title>
        <authorList>
            <person name="Hemp J."/>
            <person name="Ward L.M."/>
            <person name="Pace L.A."/>
            <person name="Fischer W.W."/>
        </authorList>
    </citation>
    <scope>NUCLEOTIDE SEQUENCE [LARGE SCALE GENOMIC DNA]</scope>
    <source>
        <strain evidence="7 8">110S</strain>
    </source>
</reference>
<feature type="chain" id="PRO_5006133218" evidence="6">
    <location>
        <begin position="29"/>
        <end position="327"/>
    </location>
</feature>
<dbReference type="OrthoDB" id="9810636at2"/>
<dbReference type="InterPro" id="IPR050492">
    <property type="entry name" value="Bact_metal-bind_prot9"/>
</dbReference>
<dbReference type="SUPFAM" id="SSF53807">
    <property type="entry name" value="Helical backbone' metal receptor"/>
    <property type="match status" value="1"/>
</dbReference>
<sequence length="327" mass="36032">MPRRQRWVMFSLVLVVLVFLGACTPSRAAVFVDDGRLRVVATTGMIADAVRQVGGDAVQVVALMGPGVDPHLYKASEGDVHRILSADVIFYNGLHLEARMVDIFEQMNKYTPTVAVGEAVPRELLLASPQYPDQPDPHIWMDVQLWRYVVERIRDTLVDVDPAQAETYRTRADAYLQRLDALDAYIRARAEEVPPEQRVLVTAHDAFQYFGRAYGFEVFAPQGISTTSEAGIADIRRTIDLVVSRRIRAIFVESSVPPDVIEAIVSGAQARGHTVVIGGELFSDSLGDPDTPAGTYEGMMKHNIDTIVDGLLGNRTTGAPYVEHSTP</sequence>
<name>A0A0P6XTC1_9CHLR</name>
<evidence type="ECO:0000256" key="5">
    <source>
        <dbReference type="RuleBase" id="RU003512"/>
    </source>
</evidence>
<dbReference type="PROSITE" id="PS51257">
    <property type="entry name" value="PROKAR_LIPOPROTEIN"/>
    <property type="match status" value="1"/>
</dbReference>
<dbReference type="PANTHER" id="PTHR42953:SF1">
    <property type="entry name" value="METAL-BINDING PROTEIN HI_0362-RELATED"/>
    <property type="match status" value="1"/>
</dbReference>
<comment type="similarity">
    <text evidence="5">Belongs to the bacterial solute-binding protein 9 family.</text>
</comment>
<evidence type="ECO:0000313" key="7">
    <source>
        <dbReference type="EMBL" id="KPL86478.1"/>
    </source>
</evidence>
<evidence type="ECO:0000256" key="4">
    <source>
        <dbReference type="ARBA" id="ARBA00022729"/>
    </source>
</evidence>
<feature type="signal peptide" evidence="6">
    <location>
        <begin position="1"/>
        <end position="28"/>
    </location>
</feature>
<dbReference type="Proteomes" id="UP000050502">
    <property type="component" value="Unassembled WGS sequence"/>
</dbReference>
<dbReference type="Gene3D" id="3.40.50.1980">
    <property type="entry name" value="Nitrogenase molybdenum iron protein domain"/>
    <property type="match status" value="2"/>
</dbReference>
<keyword evidence="3" id="KW-0479">Metal-binding</keyword>
<dbReference type="InterPro" id="IPR006128">
    <property type="entry name" value="Lipoprotein_PsaA-like"/>
</dbReference>
<dbReference type="GO" id="GO:0046872">
    <property type="term" value="F:metal ion binding"/>
    <property type="evidence" value="ECO:0007669"/>
    <property type="project" value="UniProtKB-KW"/>
</dbReference>
<accession>A0A0P6XTC1</accession>
<evidence type="ECO:0000256" key="3">
    <source>
        <dbReference type="ARBA" id="ARBA00022723"/>
    </source>
</evidence>
<proteinExistence type="inferred from homology"/>
<comment type="subcellular location">
    <subcellularLocation>
        <location evidence="1">Cell envelope</location>
    </subcellularLocation>
</comment>
<evidence type="ECO:0000313" key="8">
    <source>
        <dbReference type="Proteomes" id="UP000050502"/>
    </source>
</evidence>
<dbReference type="PRINTS" id="PR00691">
    <property type="entry name" value="ADHESINB"/>
</dbReference>
<dbReference type="RefSeq" id="WP_054493938.1">
    <property type="nucleotide sequence ID" value="NZ_BBZA01000231.1"/>
</dbReference>
<dbReference type="InterPro" id="IPR006127">
    <property type="entry name" value="ZnuA-like"/>
</dbReference>
<evidence type="ECO:0000256" key="6">
    <source>
        <dbReference type="SAM" id="SignalP"/>
    </source>
</evidence>
<dbReference type="PRINTS" id="PR00690">
    <property type="entry name" value="ADHESNFAMILY"/>
</dbReference>
<dbReference type="GO" id="GO:0030001">
    <property type="term" value="P:metal ion transport"/>
    <property type="evidence" value="ECO:0007669"/>
    <property type="project" value="InterPro"/>
</dbReference>
<dbReference type="AlphaFoldDB" id="A0A0P6XTC1"/>
<keyword evidence="4 6" id="KW-0732">Signal</keyword>
<protein>
    <submittedName>
        <fullName evidence="7">Manganese transporter</fullName>
    </submittedName>
</protein>
<keyword evidence="2 5" id="KW-0813">Transport</keyword>
<evidence type="ECO:0000256" key="2">
    <source>
        <dbReference type="ARBA" id="ARBA00022448"/>
    </source>
</evidence>
<comment type="caution">
    <text evidence="7">The sequence shown here is derived from an EMBL/GenBank/DDBJ whole genome shotgun (WGS) entry which is preliminary data.</text>
</comment>
<dbReference type="PATRIC" id="fig|872965.6.peg.2539"/>
<dbReference type="PANTHER" id="PTHR42953">
    <property type="entry name" value="HIGH-AFFINITY ZINC UPTAKE SYSTEM PROTEIN ZNUA-RELATED"/>
    <property type="match status" value="1"/>
</dbReference>
<dbReference type="EMBL" id="LGKN01000009">
    <property type="protein sequence ID" value="KPL86478.1"/>
    <property type="molecule type" value="Genomic_DNA"/>
</dbReference>
<dbReference type="GO" id="GO:0030313">
    <property type="term" value="C:cell envelope"/>
    <property type="evidence" value="ECO:0007669"/>
    <property type="project" value="UniProtKB-SubCell"/>
</dbReference>
<dbReference type="GO" id="GO:0007155">
    <property type="term" value="P:cell adhesion"/>
    <property type="evidence" value="ECO:0007669"/>
    <property type="project" value="InterPro"/>
</dbReference>
<gene>
    <name evidence="7" type="ORF">SE16_14455</name>
</gene>
<dbReference type="Pfam" id="PF01297">
    <property type="entry name" value="ZnuA"/>
    <property type="match status" value="1"/>
</dbReference>
<organism evidence="7 8">
    <name type="scientific">Ardenticatena maritima</name>
    <dbReference type="NCBI Taxonomy" id="872965"/>
    <lineage>
        <taxon>Bacteria</taxon>
        <taxon>Bacillati</taxon>
        <taxon>Chloroflexota</taxon>
        <taxon>Ardenticatenia</taxon>
        <taxon>Ardenticatenales</taxon>
        <taxon>Ardenticatenaceae</taxon>
        <taxon>Ardenticatena</taxon>
    </lineage>
</organism>
<evidence type="ECO:0000256" key="1">
    <source>
        <dbReference type="ARBA" id="ARBA00004196"/>
    </source>
</evidence>
<dbReference type="InterPro" id="IPR006129">
    <property type="entry name" value="AdhesinB"/>
</dbReference>